<dbReference type="GO" id="GO:0016747">
    <property type="term" value="F:acyltransferase activity, transferring groups other than amino-acyl groups"/>
    <property type="evidence" value="ECO:0007669"/>
    <property type="project" value="InterPro"/>
</dbReference>
<dbReference type="PROSITE" id="PS51186">
    <property type="entry name" value="GNAT"/>
    <property type="match status" value="1"/>
</dbReference>
<dbReference type="EMBL" id="ACCH01000379">
    <property type="protein sequence ID" value="EEF87633.1"/>
    <property type="molecule type" value="Genomic_DNA"/>
</dbReference>
<evidence type="ECO:0000259" key="1">
    <source>
        <dbReference type="PROSITE" id="PS51186"/>
    </source>
</evidence>
<sequence>MNKHENDFNKLMIDKDEIALMPLLDEDIPLFDRWLNKDYIYKWLCPDGEEQREAWLDEVNNRNGKYGFIRHFIVYYKDKKIGYCLFADCFFLKDLEEEGHDFESLYGGIPEKNHTYEIGYLIGEEEYLNRGIGKMIIRKLEEKVIELGGREVAADPSEENAASIKVLLSNGFKKKSDGDYRKIVHTQ</sequence>
<organism evidence="2 3">
    <name type="scientific">Bacteroides cellulosilyticus DSM 14838</name>
    <dbReference type="NCBI Taxonomy" id="537012"/>
    <lineage>
        <taxon>Bacteria</taxon>
        <taxon>Pseudomonadati</taxon>
        <taxon>Bacteroidota</taxon>
        <taxon>Bacteroidia</taxon>
        <taxon>Bacteroidales</taxon>
        <taxon>Bacteroidaceae</taxon>
        <taxon>Bacteroides</taxon>
    </lineage>
</organism>
<dbReference type="HOGENOM" id="CLU_013985_12_1_10"/>
<reference evidence="2 3" key="1">
    <citation type="submission" date="2008-12" db="EMBL/GenBank/DDBJ databases">
        <authorList>
            <person name="Fulton L."/>
            <person name="Clifton S."/>
            <person name="Fulton B."/>
            <person name="Xu J."/>
            <person name="Minx P."/>
            <person name="Pepin K.H."/>
            <person name="Johnson M."/>
            <person name="Bhonagiri V."/>
            <person name="Nash W.E."/>
            <person name="Mardis E.R."/>
            <person name="Wilson R.K."/>
        </authorList>
    </citation>
    <scope>NUCLEOTIDE SEQUENCE [LARGE SCALE GENOMIC DNA]</scope>
    <source>
        <strain evidence="2 3">DSM 14838</strain>
    </source>
</reference>
<dbReference type="AlphaFoldDB" id="E2NKB3"/>
<dbReference type="PANTHER" id="PTHR43792:SF13">
    <property type="entry name" value="ACETYLTRANSFERASE"/>
    <property type="match status" value="1"/>
</dbReference>
<dbReference type="Pfam" id="PF13523">
    <property type="entry name" value="Acetyltransf_8"/>
    <property type="match status" value="1"/>
</dbReference>
<protein>
    <submittedName>
        <fullName evidence="2">Acetyltransferase, GNAT family</fullName>
    </submittedName>
</protein>
<name>E2NKB3_9BACE</name>
<reference evidence="2 3" key="2">
    <citation type="submission" date="2009-01" db="EMBL/GenBank/DDBJ databases">
        <title>Draft genome sequence of Bacteroides cellulosilyticus (DSM 14838).</title>
        <authorList>
            <person name="Sudarsanam P."/>
            <person name="Ley R."/>
            <person name="Guruge J."/>
            <person name="Turnbaugh P.J."/>
            <person name="Mahowald M."/>
            <person name="Liep D."/>
            <person name="Gordon J."/>
        </authorList>
    </citation>
    <scope>NUCLEOTIDE SEQUENCE [LARGE SCALE GENOMIC DNA]</scope>
    <source>
        <strain evidence="2 3">DSM 14838</strain>
    </source>
</reference>
<accession>E2NKB3</accession>
<keyword evidence="2" id="KW-0808">Transferase</keyword>
<gene>
    <name evidence="2" type="ORF">BACCELL_04754</name>
</gene>
<comment type="caution">
    <text evidence="2">The sequence shown here is derived from an EMBL/GenBank/DDBJ whole genome shotgun (WGS) entry which is preliminary data.</text>
</comment>
<dbReference type="Gene3D" id="3.40.630.30">
    <property type="match status" value="1"/>
</dbReference>
<evidence type="ECO:0000313" key="3">
    <source>
        <dbReference type="Proteomes" id="UP000003711"/>
    </source>
</evidence>
<proteinExistence type="predicted"/>
<feature type="domain" description="N-acetyltransferase" evidence="1">
    <location>
        <begin position="18"/>
        <end position="187"/>
    </location>
</feature>
<dbReference type="InterPro" id="IPR000182">
    <property type="entry name" value="GNAT_dom"/>
</dbReference>
<dbReference type="CDD" id="cd04301">
    <property type="entry name" value="NAT_SF"/>
    <property type="match status" value="1"/>
</dbReference>
<dbReference type="PANTHER" id="PTHR43792">
    <property type="entry name" value="GNAT FAMILY, PUTATIVE (AFU_ORTHOLOGUE AFUA_3G00765)-RELATED-RELATED"/>
    <property type="match status" value="1"/>
</dbReference>
<dbReference type="SUPFAM" id="SSF55729">
    <property type="entry name" value="Acyl-CoA N-acyltransferases (Nat)"/>
    <property type="match status" value="1"/>
</dbReference>
<evidence type="ECO:0000313" key="2">
    <source>
        <dbReference type="EMBL" id="EEF87633.1"/>
    </source>
</evidence>
<dbReference type="Proteomes" id="UP000003711">
    <property type="component" value="Unassembled WGS sequence"/>
</dbReference>
<dbReference type="InterPro" id="IPR016181">
    <property type="entry name" value="Acyl_CoA_acyltransferase"/>
</dbReference>
<dbReference type="InterPro" id="IPR051531">
    <property type="entry name" value="N-acetyltransferase"/>
</dbReference>